<dbReference type="Proteomes" id="UP001334248">
    <property type="component" value="Unassembled WGS sequence"/>
</dbReference>
<dbReference type="SUPFAM" id="SSF52151">
    <property type="entry name" value="FabD/lysophospholipase-like"/>
    <property type="match status" value="1"/>
</dbReference>
<evidence type="ECO:0000256" key="3">
    <source>
        <dbReference type="SAM" id="MobiDB-lite"/>
    </source>
</evidence>
<feature type="region of interest" description="Disordered" evidence="3">
    <location>
        <begin position="288"/>
        <end position="313"/>
    </location>
</feature>
<keyword evidence="2" id="KW-0443">Lipid metabolism</keyword>
<evidence type="ECO:0000256" key="2">
    <source>
        <dbReference type="ARBA" id="ARBA00022963"/>
    </source>
</evidence>
<evidence type="ECO:0000256" key="1">
    <source>
        <dbReference type="ARBA" id="ARBA00022801"/>
    </source>
</evidence>
<name>A0ABR0S221_9EURO</name>
<keyword evidence="1" id="KW-0378">Hydrolase</keyword>
<sequence>MRSRVNSTVAGLKVLALHGDGLHGLGIISVIDELCSRIAVTQYARPCELFDVICGTGIGAFVAVLLGRYCLDIGKCKQIYMDLAEFVEERQSTRRMSHSRVIEEDDVRDFMELLIDEEGWSDTMEIPATAKHQACQHVFVVRSQRQNSGKATTQVFHGLQAQVDAARRKSMPLSAKPNRIPRVLAASVTHSVHDWQPIANGQMTGFEARIPHVHGMVVTAVEEIMASYQSDASIEFLASIGPQRAEPSSPTNLSKEPRSPAQWVMDKASPVRSVVMWPVKVTKRTLMASDPIPDAQDDGHQSPEYRKRRPKSLSVMQWPLQSQSAPINIEEDAEREDRRELVMEQVYQLLDGASERRIFNFAFAEPHETSDMADLKDTRSNIKAIIEYMNGTGLFEEAAGCFRGTSGISEASIGRSGSG</sequence>
<keyword evidence="5" id="KW-1185">Reference proteome</keyword>
<dbReference type="GeneID" id="89994172"/>
<comment type="caution">
    <text evidence="4">The sequence shown here is derived from an EMBL/GenBank/DDBJ whole genome shotgun (WGS) entry which is preliminary data.</text>
</comment>
<proteinExistence type="predicted"/>
<dbReference type="PANTHER" id="PTHR24185">
    <property type="entry name" value="CALCIUM-INDEPENDENT PHOSPHOLIPASE A2-GAMMA"/>
    <property type="match status" value="1"/>
</dbReference>
<dbReference type="RefSeq" id="XP_064734670.1">
    <property type="nucleotide sequence ID" value="XM_064869173.1"/>
</dbReference>
<evidence type="ECO:0000313" key="4">
    <source>
        <dbReference type="EMBL" id="KAK5946580.1"/>
    </source>
</evidence>
<accession>A0ABR0S221</accession>
<reference evidence="4 5" key="1">
    <citation type="journal article" date="2023" name="Res Sq">
        <title>Genomic and morphological characterization of Knufia obscura isolated from the Mars 2020 spacecraft assembly facility.</title>
        <authorList>
            <person name="Chander A.M."/>
            <person name="Teixeira M.M."/>
            <person name="Singh N.K."/>
            <person name="Williams M.P."/>
            <person name="Parker C.W."/>
            <person name="Leo P."/>
            <person name="Stajich J.E."/>
            <person name="Torok T."/>
            <person name="Tighe S."/>
            <person name="Mason C.E."/>
            <person name="Venkateswaran K."/>
        </authorList>
    </citation>
    <scope>NUCLEOTIDE SEQUENCE [LARGE SCALE GENOMIC DNA]</scope>
    <source>
        <strain evidence="4 5">CCFEE 5817</strain>
    </source>
</reference>
<dbReference type="Gene3D" id="3.40.1090.10">
    <property type="entry name" value="Cytosolic phospholipase A2 catalytic domain"/>
    <property type="match status" value="1"/>
</dbReference>
<protein>
    <recommendedName>
        <fullName evidence="6">PNPLA domain-containing protein</fullName>
    </recommendedName>
</protein>
<dbReference type="EMBL" id="JAVHJV010000001">
    <property type="protein sequence ID" value="KAK5946580.1"/>
    <property type="molecule type" value="Genomic_DNA"/>
</dbReference>
<gene>
    <name evidence="4" type="ORF">PMZ80_000723</name>
</gene>
<evidence type="ECO:0008006" key="6">
    <source>
        <dbReference type="Google" id="ProtNLM"/>
    </source>
</evidence>
<dbReference type="InterPro" id="IPR016035">
    <property type="entry name" value="Acyl_Trfase/lysoPLipase"/>
</dbReference>
<feature type="region of interest" description="Disordered" evidence="3">
    <location>
        <begin position="243"/>
        <end position="262"/>
    </location>
</feature>
<keyword evidence="2" id="KW-0442">Lipid degradation</keyword>
<dbReference type="PANTHER" id="PTHR24185:SF1">
    <property type="entry name" value="CALCIUM-INDEPENDENT PHOSPHOLIPASE A2-GAMMA"/>
    <property type="match status" value="1"/>
</dbReference>
<evidence type="ECO:0000313" key="5">
    <source>
        <dbReference type="Proteomes" id="UP001334248"/>
    </source>
</evidence>
<organism evidence="4 5">
    <name type="scientific">Knufia obscura</name>
    <dbReference type="NCBI Taxonomy" id="1635080"/>
    <lineage>
        <taxon>Eukaryota</taxon>
        <taxon>Fungi</taxon>
        <taxon>Dikarya</taxon>
        <taxon>Ascomycota</taxon>
        <taxon>Pezizomycotina</taxon>
        <taxon>Eurotiomycetes</taxon>
        <taxon>Chaetothyriomycetidae</taxon>
        <taxon>Chaetothyriales</taxon>
        <taxon>Trichomeriaceae</taxon>
        <taxon>Knufia</taxon>
    </lineage>
</organism>